<comment type="caution">
    <text evidence="1">The sequence shown here is derived from an EMBL/GenBank/DDBJ whole genome shotgun (WGS) entry which is preliminary data.</text>
</comment>
<reference evidence="1 2" key="1">
    <citation type="submission" date="2020-08" db="EMBL/GenBank/DDBJ databases">
        <title>Genomic Encyclopedia of Type Strains, Phase IV (KMG-IV): sequencing the most valuable type-strain genomes for metagenomic binning, comparative biology and taxonomic classification.</title>
        <authorList>
            <person name="Goeker M."/>
        </authorList>
    </citation>
    <scope>NUCLEOTIDE SEQUENCE [LARGE SCALE GENOMIC DNA]</scope>
    <source>
        <strain evidence="1 2">DSM 27026</strain>
    </source>
</reference>
<name>A0A840V9W5_9PROT</name>
<gene>
    <name evidence="1" type="ORF">HNP71_000989</name>
</gene>
<evidence type="ECO:0000313" key="2">
    <source>
        <dbReference type="Proteomes" id="UP000553706"/>
    </source>
</evidence>
<protein>
    <submittedName>
        <fullName evidence="1">Uncharacterized protein</fullName>
    </submittedName>
</protein>
<dbReference type="AlphaFoldDB" id="A0A840V9W5"/>
<dbReference type="RefSeq" id="WP_183265763.1">
    <property type="nucleotide sequence ID" value="NZ_JACHFJ010000003.1"/>
</dbReference>
<accession>A0A840V9W5</accession>
<keyword evidence="2" id="KW-1185">Reference proteome</keyword>
<proteinExistence type="predicted"/>
<dbReference type="Proteomes" id="UP000553706">
    <property type="component" value="Unassembled WGS sequence"/>
</dbReference>
<sequence length="103" mass="11014">MEDELEETEVLYSLPLGETIGIYPHRASALFGLMGSASSTDSAMGAAGGCKSSLKIAPPAVWPLSPRLLKQGPARKEAQLAPMGTDIIIRFVEQVHSRSLPHQ</sequence>
<organism evidence="1 2">
    <name type="scientific">Acidocella aromatica</name>
    <dbReference type="NCBI Taxonomy" id="1303579"/>
    <lineage>
        <taxon>Bacteria</taxon>
        <taxon>Pseudomonadati</taxon>
        <taxon>Pseudomonadota</taxon>
        <taxon>Alphaproteobacteria</taxon>
        <taxon>Acetobacterales</taxon>
        <taxon>Acidocellaceae</taxon>
        <taxon>Acidocella</taxon>
    </lineage>
</organism>
<evidence type="ECO:0000313" key="1">
    <source>
        <dbReference type="EMBL" id="MBB5372738.1"/>
    </source>
</evidence>
<dbReference type="EMBL" id="JACHFJ010000003">
    <property type="protein sequence ID" value="MBB5372738.1"/>
    <property type="molecule type" value="Genomic_DNA"/>
</dbReference>